<comment type="cofactor">
    <cofactor evidence="1">
        <name>FAD</name>
        <dbReference type="ChEBI" id="CHEBI:57692"/>
    </cofactor>
</comment>
<evidence type="ECO:0000313" key="7">
    <source>
        <dbReference type="Proteomes" id="UP000199647"/>
    </source>
</evidence>
<dbReference type="Proteomes" id="UP000199647">
    <property type="component" value="Unassembled WGS sequence"/>
</dbReference>
<reference evidence="6 7" key="1">
    <citation type="submission" date="2016-10" db="EMBL/GenBank/DDBJ databases">
        <authorList>
            <person name="de Groot N.N."/>
        </authorList>
    </citation>
    <scope>NUCLEOTIDE SEQUENCE [LARGE SCALE GENOMIC DNA]</scope>
    <source>
        <strain evidence="6 7">A52C2</strain>
    </source>
</reference>
<dbReference type="GO" id="GO:0071949">
    <property type="term" value="F:FAD binding"/>
    <property type="evidence" value="ECO:0007669"/>
    <property type="project" value="InterPro"/>
</dbReference>
<evidence type="ECO:0000313" key="6">
    <source>
        <dbReference type="EMBL" id="SER48622.1"/>
    </source>
</evidence>
<dbReference type="AlphaFoldDB" id="A0A1H9PK84"/>
<dbReference type="PRINTS" id="PR00420">
    <property type="entry name" value="RNGMNOXGNASE"/>
</dbReference>
<keyword evidence="3" id="KW-0274">FAD</keyword>
<dbReference type="InterPro" id="IPR036188">
    <property type="entry name" value="FAD/NAD-bd_sf"/>
</dbReference>
<feature type="region of interest" description="Disordered" evidence="4">
    <location>
        <begin position="1"/>
        <end position="30"/>
    </location>
</feature>
<feature type="domain" description="FAD-binding" evidence="5">
    <location>
        <begin position="70"/>
        <end position="297"/>
    </location>
</feature>
<keyword evidence="7" id="KW-1185">Reference proteome</keyword>
<dbReference type="InterPro" id="IPR002938">
    <property type="entry name" value="FAD-bd"/>
</dbReference>
<evidence type="ECO:0000259" key="5">
    <source>
        <dbReference type="Pfam" id="PF01494"/>
    </source>
</evidence>
<evidence type="ECO:0000256" key="3">
    <source>
        <dbReference type="ARBA" id="ARBA00022827"/>
    </source>
</evidence>
<dbReference type="PANTHER" id="PTHR43004:SF19">
    <property type="entry name" value="BINDING MONOOXYGENASE, PUTATIVE (JCVI)-RELATED"/>
    <property type="match status" value="1"/>
</dbReference>
<evidence type="ECO:0000256" key="2">
    <source>
        <dbReference type="ARBA" id="ARBA00022630"/>
    </source>
</evidence>
<dbReference type="EMBL" id="FOFG01000021">
    <property type="protein sequence ID" value="SER48622.1"/>
    <property type="molecule type" value="Genomic_DNA"/>
</dbReference>
<evidence type="ECO:0000256" key="4">
    <source>
        <dbReference type="SAM" id="MobiDB-lite"/>
    </source>
</evidence>
<proteinExistence type="predicted"/>
<dbReference type="STRING" id="1855383.SAMN05216548_1219"/>
<dbReference type="Gene3D" id="3.30.70.2450">
    <property type="match status" value="1"/>
</dbReference>
<feature type="compositionally biased region" description="Polar residues" evidence="4">
    <location>
        <begin position="1"/>
        <end position="14"/>
    </location>
</feature>
<keyword evidence="2" id="KW-0285">Flavoprotein</keyword>
<gene>
    <name evidence="6" type="ORF">SAMN05216548_1219</name>
</gene>
<name>A0A1H9PK84_9HYPH</name>
<sequence>MSAIRRSSSITSGQRGLLAPLRERTGDRAGPSVAGALRRYRLLPRQGCALGRARRPPSAVMPLAADMASVVAVLGERAAALGAILLRGYTVECFEQDDGGVRLWAGGKRFDAPWLAGCDGGRSTVRKLAGIAFPGTAPEFTGYSVKATLGDAMALTPGRALTSNGACIHAPPDALGIAEWDGGAGHLTVPLTREDIEAVLRRVSNTEVSLIELHRATTWTYRACQAATYREDRVLLAGDAAHIHSPLGSQGLNPGIGDALALGRALVAVLRGGARPDRLDSYEQERRPIVSDILERSRAQVAPLRPLLALVPWKGSCATSLRHAMARPASRSAWQASGRPMGRERPIGIRSVFPADDRRGERSPAAAQQCFLKAGDGGPICRMAPPSLPGAQSLPIASCSRVRFRVDRSAAL</sequence>
<evidence type="ECO:0000256" key="1">
    <source>
        <dbReference type="ARBA" id="ARBA00001974"/>
    </source>
</evidence>
<dbReference type="InterPro" id="IPR050641">
    <property type="entry name" value="RIFMO-like"/>
</dbReference>
<dbReference type="GO" id="GO:0016709">
    <property type="term" value="F:oxidoreductase activity, acting on paired donors, with incorporation or reduction of molecular oxygen, NAD(P)H as one donor, and incorporation of one atom of oxygen"/>
    <property type="evidence" value="ECO:0007669"/>
    <property type="project" value="UniProtKB-ARBA"/>
</dbReference>
<dbReference type="SUPFAM" id="SSF51905">
    <property type="entry name" value="FAD/NAD(P)-binding domain"/>
    <property type="match status" value="1"/>
</dbReference>
<dbReference type="Gene3D" id="3.50.50.60">
    <property type="entry name" value="FAD/NAD(P)-binding domain"/>
    <property type="match status" value="1"/>
</dbReference>
<protein>
    <submittedName>
        <fullName evidence="6">FAD binding domain-containing protein</fullName>
    </submittedName>
</protein>
<dbReference type="PANTHER" id="PTHR43004">
    <property type="entry name" value="TRK SYSTEM POTASSIUM UPTAKE PROTEIN"/>
    <property type="match status" value="1"/>
</dbReference>
<accession>A0A1H9PK84</accession>
<dbReference type="OrthoDB" id="3443359at2"/>
<dbReference type="Pfam" id="PF01494">
    <property type="entry name" value="FAD_binding_3"/>
    <property type="match status" value="1"/>
</dbReference>
<organism evidence="6 7">
    <name type="scientific">Faunimonas pinastri</name>
    <dbReference type="NCBI Taxonomy" id="1855383"/>
    <lineage>
        <taxon>Bacteria</taxon>
        <taxon>Pseudomonadati</taxon>
        <taxon>Pseudomonadota</taxon>
        <taxon>Alphaproteobacteria</taxon>
        <taxon>Hyphomicrobiales</taxon>
        <taxon>Afifellaceae</taxon>
        <taxon>Faunimonas</taxon>
    </lineage>
</organism>